<name>A0A317VJM2_9EURO</name>
<organism evidence="2 3">
    <name type="scientific">Aspergillus heteromorphus CBS 117.55</name>
    <dbReference type="NCBI Taxonomy" id="1448321"/>
    <lineage>
        <taxon>Eukaryota</taxon>
        <taxon>Fungi</taxon>
        <taxon>Dikarya</taxon>
        <taxon>Ascomycota</taxon>
        <taxon>Pezizomycotina</taxon>
        <taxon>Eurotiomycetes</taxon>
        <taxon>Eurotiomycetidae</taxon>
        <taxon>Eurotiales</taxon>
        <taxon>Aspergillaceae</taxon>
        <taxon>Aspergillus</taxon>
        <taxon>Aspergillus subgen. Circumdati</taxon>
    </lineage>
</organism>
<dbReference type="Proteomes" id="UP000247233">
    <property type="component" value="Unassembled WGS sequence"/>
</dbReference>
<protein>
    <recommendedName>
        <fullName evidence="4">Pentatricopeptide repeat protein</fullName>
    </recommendedName>
</protein>
<dbReference type="InterPro" id="IPR002885">
    <property type="entry name" value="PPR_rpt"/>
</dbReference>
<dbReference type="RefSeq" id="XP_025396810.1">
    <property type="nucleotide sequence ID" value="XM_025539555.1"/>
</dbReference>
<evidence type="ECO:0000313" key="3">
    <source>
        <dbReference type="Proteomes" id="UP000247233"/>
    </source>
</evidence>
<dbReference type="PROSITE" id="PS51375">
    <property type="entry name" value="PPR"/>
    <property type="match status" value="1"/>
</dbReference>
<sequence length="626" mass="71291">MIREELKWLKDPEMLAKRVLQLLKEGKIAFGVGMLRQAQVEKRKNVEWAWNILLRFCFERDAPDAAYKFYNDMKKRGCRPDLRCYTIMLNGFAGVKNRALLNPVKVALSIYQSTTKADSKFEPSIIHSNAMLKVCAAHSDMATMWKVAGDLPETGPSSPNNPTYNTILQALINVTKKDVEAMDPTNVDEIMARKAEAFMDGKRMWGDIVYRWKTNQLVVDSMLASMMAKLMKDTATSDHDLWEVFALLKQTYGIPILMDEPPKPVVEKPKATPPPPTDIVNEEDYVPLVEEGELEEPFRVEEAEEEEESFEDLFAPVVNVEGSVVKKHFAPDNYVLMTILETCIALTQGVGPGKRYWEHLTDPKNERAFQPDRLTYNNYMRLLRLSRSSRMALELVQEMVSKKQAEGKLFHIALTVCLRDRRNCNVFKTANEIMRLLGECLVLTDERALMDYMRLADILAETPQTLAHLNGLDDAGKKSENGGGAGVVDRQRAKMLTIAAEQLLSHITKLDKAVDHYVLQENALPARTHEPRIDRSRADPVRAIRGSDAHRVLAHAGLFLREVLKKYQNEFPTATRCAIQDAVDSLKKYSQQEVMLQCQKRWVSPTPEQLREYQLRVNGPITIRRG</sequence>
<evidence type="ECO:0000256" key="1">
    <source>
        <dbReference type="PROSITE-ProRule" id="PRU00708"/>
    </source>
</evidence>
<dbReference type="PANTHER" id="PTHR47938">
    <property type="entry name" value="RESPIRATORY COMPLEX I CHAPERONE (CIA84), PUTATIVE (AFU_ORTHOLOGUE AFUA_2G06020)-RELATED"/>
    <property type="match status" value="1"/>
</dbReference>
<accession>A0A317VJM2</accession>
<keyword evidence="3" id="KW-1185">Reference proteome</keyword>
<dbReference type="EMBL" id="MSFL01000024">
    <property type="protein sequence ID" value="PWY73639.1"/>
    <property type="molecule type" value="Genomic_DNA"/>
</dbReference>
<gene>
    <name evidence="2" type="ORF">BO70DRAFT_297120</name>
</gene>
<comment type="caution">
    <text evidence="2">The sequence shown here is derived from an EMBL/GenBank/DDBJ whole genome shotgun (WGS) entry which is preliminary data.</text>
</comment>
<dbReference type="GeneID" id="37061792"/>
<evidence type="ECO:0008006" key="4">
    <source>
        <dbReference type="Google" id="ProtNLM"/>
    </source>
</evidence>
<proteinExistence type="predicted"/>
<dbReference type="PANTHER" id="PTHR47938:SF35">
    <property type="entry name" value="PENTATRICOPEPTIDE REPEAT-CONTAINING PROTEIN 4, MITOCHONDRIAL-RELATED"/>
    <property type="match status" value="1"/>
</dbReference>
<dbReference type="VEuPathDB" id="FungiDB:BO70DRAFT_297120"/>
<dbReference type="InterPro" id="IPR011990">
    <property type="entry name" value="TPR-like_helical_dom_sf"/>
</dbReference>
<dbReference type="GO" id="GO:0003729">
    <property type="term" value="F:mRNA binding"/>
    <property type="evidence" value="ECO:0007669"/>
    <property type="project" value="TreeGrafter"/>
</dbReference>
<evidence type="ECO:0000313" key="2">
    <source>
        <dbReference type="EMBL" id="PWY73639.1"/>
    </source>
</evidence>
<reference evidence="2 3" key="1">
    <citation type="submission" date="2016-12" db="EMBL/GenBank/DDBJ databases">
        <title>The genomes of Aspergillus section Nigri reveals drivers in fungal speciation.</title>
        <authorList>
            <consortium name="DOE Joint Genome Institute"/>
            <person name="Vesth T.C."/>
            <person name="Nybo J."/>
            <person name="Theobald S."/>
            <person name="Brandl J."/>
            <person name="Frisvad J.C."/>
            <person name="Nielsen K.F."/>
            <person name="Lyhne E.K."/>
            <person name="Kogle M.E."/>
            <person name="Kuo A."/>
            <person name="Riley R."/>
            <person name="Clum A."/>
            <person name="Nolan M."/>
            <person name="Lipzen A."/>
            <person name="Salamov A."/>
            <person name="Henrissat B."/>
            <person name="Wiebenga A."/>
            <person name="De Vries R.P."/>
            <person name="Grigoriev I.V."/>
            <person name="Mortensen U.H."/>
            <person name="Andersen M.R."/>
            <person name="Baker S.E."/>
        </authorList>
    </citation>
    <scope>NUCLEOTIDE SEQUENCE [LARGE SCALE GENOMIC DNA]</scope>
    <source>
        <strain evidence="2 3">CBS 117.55</strain>
    </source>
</reference>
<dbReference type="OrthoDB" id="185373at2759"/>
<dbReference type="Pfam" id="PF13041">
    <property type="entry name" value="PPR_2"/>
    <property type="match status" value="1"/>
</dbReference>
<dbReference type="Gene3D" id="1.25.40.10">
    <property type="entry name" value="Tetratricopeptide repeat domain"/>
    <property type="match status" value="1"/>
</dbReference>
<feature type="repeat" description="PPR" evidence="1">
    <location>
        <begin position="46"/>
        <end position="80"/>
    </location>
</feature>
<dbReference type="AlphaFoldDB" id="A0A317VJM2"/>
<dbReference type="STRING" id="1448321.A0A317VJM2"/>
<dbReference type="NCBIfam" id="TIGR00756">
    <property type="entry name" value="PPR"/>
    <property type="match status" value="1"/>
</dbReference>